<dbReference type="AlphaFoldDB" id="A0A4Z1KVP8"/>
<accession>A0A4Z1KVP8</accession>
<evidence type="ECO:0000313" key="1">
    <source>
        <dbReference type="EMBL" id="TGO88526.1"/>
    </source>
</evidence>
<dbReference type="Proteomes" id="UP000297280">
    <property type="component" value="Unassembled WGS sequence"/>
</dbReference>
<keyword evidence="2" id="KW-1185">Reference proteome</keyword>
<name>A0A4Z1KVP8_9HELO</name>
<organism evidence="1 2">
    <name type="scientific">Botrytis porri</name>
    <dbReference type="NCBI Taxonomy" id="87229"/>
    <lineage>
        <taxon>Eukaryota</taxon>
        <taxon>Fungi</taxon>
        <taxon>Dikarya</taxon>
        <taxon>Ascomycota</taxon>
        <taxon>Pezizomycotina</taxon>
        <taxon>Leotiomycetes</taxon>
        <taxon>Helotiales</taxon>
        <taxon>Sclerotiniaceae</taxon>
        <taxon>Botrytis</taxon>
    </lineage>
</organism>
<protein>
    <submittedName>
        <fullName evidence="1">Uncharacterized protein</fullName>
    </submittedName>
</protein>
<sequence>MTRTIPAIPIWGSFDFIRLHSTPIRKASYINRPTSLFQQQPWNHDMVEDDLMKEVLNLYMQTSFHPHTSDIDIDKALEEKIKPGETSSERGTAITLPVLAIDVDQERRAATPTL</sequence>
<reference evidence="1 2" key="1">
    <citation type="submission" date="2017-12" db="EMBL/GenBank/DDBJ databases">
        <title>Comparative genomics of Botrytis spp.</title>
        <authorList>
            <person name="Valero-Jimenez C.A."/>
            <person name="Tapia P."/>
            <person name="Veloso J."/>
            <person name="Silva-Moreno E."/>
            <person name="Staats M."/>
            <person name="Valdes J.H."/>
            <person name="Van Kan J.A.L."/>
        </authorList>
    </citation>
    <scope>NUCLEOTIDE SEQUENCE [LARGE SCALE GENOMIC DNA]</scope>
    <source>
        <strain evidence="1 2">MUCL3349</strain>
    </source>
</reference>
<proteinExistence type="predicted"/>
<evidence type="ECO:0000313" key="2">
    <source>
        <dbReference type="Proteomes" id="UP000297280"/>
    </source>
</evidence>
<comment type="caution">
    <text evidence="1">The sequence shown here is derived from an EMBL/GenBank/DDBJ whole genome shotgun (WGS) entry which is preliminary data.</text>
</comment>
<gene>
    <name evidence="1" type="ORF">BPOR_0157g00080</name>
</gene>
<dbReference type="EMBL" id="PQXO01000157">
    <property type="protein sequence ID" value="TGO88526.1"/>
    <property type="molecule type" value="Genomic_DNA"/>
</dbReference>